<comment type="function">
    <text evidence="2">Removes the phosphate from trehalose 6-phosphate to produce free trehalose.</text>
</comment>
<dbReference type="Proteomes" id="UP000595374">
    <property type="component" value="Chromosome"/>
</dbReference>
<dbReference type="PANTHER" id="PTHR43768">
    <property type="entry name" value="TREHALOSE 6-PHOSPHATE PHOSPHATASE"/>
    <property type="match status" value="1"/>
</dbReference>
<dbReference type="GO" id="GO:0005992">
    <property type="term" value="P:trehalose biosynthetic process"/>
    <property type="evidence" value="ECO:0007669"/>
    <property type="project" value="InterPro"/>
</dbReference>
<sequence length="332" mass="34519">MTSDSTSMPPAVSDPLVPPLVDPGEIDLRPLAEADVLLVALDFDGVLAPLQDDPSRSRVVPASAEAIAELAGLPRTQLALVSGRDVETLRRLASPPPETMIVGSHGAEIDLGDGSDDAGATPTEAPGAEVSIDNAGDSDDEAAAEQRAAEASALTNDETALLAAIDDHLTELARVSDRDGFDLRIEYKPYSRTVHTRGMAPGLAKELRTHVVAVQSEHGGIRVIEGHDITELAVSQATKGTGIRALVGAVDPTAALYLGDDITDEDAFAELADMDDELTGVGIKVGEAPTQAEFRVADPDAVAALLTRLAEQRRGVTAAAGEPHSPAGRDQE</sequence>
<proteinExistence type="predicted"/>
<dbReference type="GO" id="GO:0004805">
    <property type="term" value="F:trehalose-phosphatase activity"/>
    <property type="evidence" value="ECO:0007669"/>
    <property type="project" value="InterPro"/>
</dbReference>
<dbReference type="PANTHER" id="PTHR43768:SF3">
    <property type="entry name" value="TREHALOSE 6-PHOSPHATE PHOSPHATASE"/>
    <property type="match status" value="1"/>
</dbReference>
<evidence type="ECO:0000313" key="7">
    <source>
        <dbReference type="Proteomes" id="UP000595374"/>
    </source>
</evidence>
<dbReference type="SUPFAM" id="SSF56784">
    <property type="entry name" value="HAD-like"/>
    <property type="match status" value="1"/>
</dbReference>
<organism evidence="6 7">
    <name type="scientific">Brevibacterium casei</name>
    <dbReference type="NCBI Taxonomy" id="33889"/>
    <lineage>
        <taxon>Bacteria</taxon>
        <taxon>Bacillati</taxon>
        <taxon>Actinomycetota</taxon>
        <taxon>Actinomycetes</taxon>
        <taxon>Micrococcales</taxon>
        <taxon>Brevibacteriaceae</taxon>
        <taxon>Brevibacterium</taxon>
    </lineage>
</organism>
<keyword evidence="1" id="KW-0378">Hydrolase</keyword>
<dbReference type="InterPro" id="IPR044651">
    <property type="entry name" value="OTSB-like"/>
</dbReference>
<evidence type="ECO:0000256" key="2">
    <source>
        <dbReference type="ARBA" id="ARBA00024179"/>
    </source>
</evidence>
<dbReference type="EMBL" id="CP065989">
    <property type="protein sequence ID" value="QQB14537.1"/>
    <property type="molecule type" value="Genomic_DNA"/>
</dbReference>
<feature type="region of interest" description="Disordered" evidence="5">
    <location>
        <begin position="110"/>
        <end position="153"/>
    </location>
</feature>
<evidence type="ECO:0000256" key="5">
    <source>
        <dbReference type="SAM" id="MobiDB-lite"/>
    </source>
</evidence>
<dbReference type="InterPro" id="IPR036412">
    <property type="entry name" value="HAD-like_sf"/>
</dbReference>
<dbReference type="AlphaFoldDB" id="A0A7T3ZZH2"/>
<evidence type="ECO:0000256" key="1">
    <source>
        <dbReference type="ARBA" id="ARBA00022801"/>
    </source>
</evidence>
<evidence type="ECO:0000313" key="6">
    <source>
        <dbReference type="EMBL" id="QQB14537.1"/>
    </source>
</evidence>
<protein>
    <recommendedName>
        <fullName evidence="3">Trehalose-phosphate phosphatase</fullName>
    </recommendedName>
    <alternativeName>
        <fullName evidence="4">Trehalose-6-phosphate phosphatase</fullName>
    </alternativeName>
</protein>
<evidence type="ECO:0000256" key="3">
    <source>
        <dbReference type="ARBA" id="ARBA00024253"/>
    </source>
</evidence>
<dbReference type="RefSeq" id="WP_198499597.1">
    <property type="nucleotide sequence ID" value="NZ_CP065989.1"/>
</dbReference>
<gene>
    <name evidence="6" type="ORF">I6H47_00555</name>
</gene>
<dbReference type="InterPro" id="IPR023214">
    <property type="entry name" value="HAD_sf"/>
</dbReference>
<dbReference type="InterPro" id="IPR003337">
    <property type="entry name" value="Trehalose_PPase"/>
</dbReference>
<dbReference type="Pfam" id="PF02358">
    <property type="entry name" value="Trehalose_PPase"/>
    <property type="match status" value="1"/>
</dbReference>
<reference evidence="6 7" key="1">
    <citation type="submission" date="2020-12" db="EMBL/GenBank/DDBJ databases">
        <title>FDA dAtabase for Regulatory Grade micrObial Sequences (FDA-ARGOS): Supporting development and validation of Infectious Disease Dx tests.</title>
        <authorList>
            <person name="Sproer C."/>
            <person name="Gronow S."/>
            <person name="Severitt S."/>
            <person name="Schroder I."/>
            <person name="Tallon L."/>
            <person name="Sadzewicz L."/>
            <person name="Zhao X."/>
            <person name="Boylan J."/>
            <person name="Ott S."/>
            <person name="Bowen H."/>
            <person name="Vavikolanu K."/>
            <person name="Mehta A."/>
            <person name="Aluvathingal J."/>
            <person name="Nadendla S."/>
            <person name="Lowell S."/>
            <person name="Myers T."/>
            <person name="Yan Y."/>
            <person name="Sichtig H."/>
        </authorList>
    </citation>
    <scope>NUCLEOTIDE SEQUENCE [LARGE SCALE GENOMIC DNA]</scope>
    <source>
        <strain evidence="6 7">FDAARGOS_990</strain>
    </source>
</reference>
<dbReference type="Gene3D" id="3.40.50.1000">
    <property type="entry name" value="HAD superfamily/HAD-like"/>
    <property type="match status" value="2"/>
</dbReference>
<evidence type="ECO:0000256" key="4">
    <source>
        <dbReference type="ARBA" id="ARBA00031957"/>
    </source>
</evidence>
<accession>A0A7T3ZZH2</accession>
<name>A0A7T3ZZH2_9MICO</name>
<feature type="region of interest" description="Disordered" evidence="5">
    <location>
        <begin position="313"/>
        <end position="332"/>
    </location>
</feature>